<dbReference type="EMBL" id="BMAC01000016">
    <property type="protein sequence ID" value="GFP80191.1"/>
    <property type="molecule type" value="Genomic_DNA"/>
</dbReference>
<dbReference type="OrthoDB" id="751010at2759"/>
<gene>
    <name evidence="1" type="ORF">PHJA_000162500</name>
</gene>
<evidence type="ECO:0000313" key="2">
    <source>
        <dbReference type="Proteomes" id="UP000653305"/>
    </source>
</evidence>
<dbReference type="Proteomes" id="UP000653305">
    <property type="component" value="Unassembled WGS sequence"/>
</dbReference>
<dbReference type="PANTHER" id="PTHR33641:SF16">
    <property type="entry name" value="AVR9_CF-9 RAPIDLY ELICITED PROTEIN"/>
    <property type="match status" value="1"/>
</dbReference>
<reference evidence="1" key="1">
    <citation type="submission" date="2020-07" db="EMBL/GenBank/DDBJ databases">
        <title>Ethylene signaling mediates host invasion by parasitic plants.</title>
        <authorList>
            <person name="Yoshida S."/>
        </authorList>
    </citation>
    <scope>NUCLEOTIDE SEQUENCE</scope>
    <source>
        <strain evidence="1">Okayama</strain>
    </source>
</reference>
<keyword evidence="2" id="KW-1185">Reference proteome</keyword>
<name>A0A830BDM8_9LAMI</name>
<comment type="caution">
    <text evidence="1">The sequence shown here is derived from an EMBL/GenBank/DDBJ whole genome shotgun (WGS) entry which is preliminary data.</text>
</comment>
<protein>
    <submittedName>
        <fullName evidence="1">Uncharacterized protein</fullName>
    </submittedName>
</protein>
<proteinExistence type="predicted"/>
<dbReference type="PANTHER" id="PTHR33641">
    <property type="entry name" value="OS06G0133500 PROTEIN"/>
    <property type="match status" value="1"/>
</dbReference>
<organism evidence="1 2">
    <name type="scientific">Phtheirospermum japonicum</name>
    <dbReference type="NCBI Taxonomy" id="374723"/>
    <lineage>
        <taxon>Eukaryota</taxon>
        <taxon>Viridiplantae</taxon>
        <taxon>Streptophyta</taxon>
        <taxon>Embryophyta</taxon>
        <taxon>Tracheophyta</taxon>
        <taxon>Spermatophyta</taxon>
        <taxon>Magnoliopsida</taxon>
        <taxon>eudicotyledons</taxon>
        <taxon>Gunneridae</taxon>
        <taxon>Pentapetalae</taxon>
        <taxon>asterids</taxon>
        <taxon>lamiids</taxon>
        <taxon>Lamiales</taxon>
        <taxon>Orobanchaceae</taxon>
        <taxon>Orobanchaceae incertae sedis</taxon>
        <taxon>Phtheirospermum</taxon>
    </lineage>
</organism>
<evidence type="ECO:0000313" key="1">
    <source>
        <dbReference type="EMBL" id="GFP80191.1"/>
    </source>
</evidence>
<accession>A0A830BDM8</accession>
<dbReference type="AlphaFoldDB" id="A0A830BDM8"/>
<sequence length="81" mass="9288">MSIFSAFEALCAETFYCQKVALPLTPPPSININKQDLAVKIEDLKKGKEVTSQQEDRRSIRAPRFAPELDEVYCFETFLPY</sequence>